<dbReference type="Proteomes" id="UP001341840">
    <property type="component" value="Unassembled WGS sequence"/>
</dbReference>
<evidence type="ECO:0000313" key="4">
    <source>
        <dbReference type="Proteomes" id="UP001341840"/>
    </source>
</evidence>
<evidence type="ECO:0000259" key="2">
    <source>
        <dbReference type="Pfam" id="PF26130"/>
    </source>
</evidence>
<evidence type="ECO:0000256" key="1">
    <source>
        <dbReference type="SAM" id="MobiDB-lite"/>
    </source>
</evidence>
<name>A0ABU6ULF5_9FABA</name>
<accession>A0ABU6ULF5</accession>
<proteinExistence type="predicted"/>
<evidence type="ECO:0000313" key="3">
    <source>
        <dbReference type="EMBL" id="MED6161744.1"/>
    </source>
</evidence>
<feature type="domain" description="PB1-like" evidence="2">
    <location>
        <begin position="90"/>
        <end position="185"/>
    </location>
</feature>
<protein>
    <recommendedName>
        <fullName evidence="2">PB1-like domain-containing protein</fullName>
    </recommendedName>
</protein>
<dbReference type="Pfam" id="PF26130">
    <property type="entry name" value="PB1-like"/>
    <property type="match status" value="1"/>
</dbReference>
<feature type="region of interest" description="Disordered" evidence="1">
    <location>
        <begin position="203"/>
        <end position="277"/>
    </location>
</feature>
<reference evidence="3 4" key="1">
    <citation type="journal article" date="2023" name="Plants (Basel)">
        <title>Bridging the Gap: Combining Genomics and Transcriptomics Approaches to Understand Stylosanthes scabra, an Orphan Legume from the Brazilian Caatinga.</title>
        <authorList>
            <person name="Ferreira-Neto J.R.C."/>
            <person name="da Silva M.D."/>
            <person name="Binneck E."/>
            <person name="de Melo N.F."/>
            <person name="da Silva R.H."/>
            <person name="de Melo A.L.T.M."/>
            <person name="Pandolfi V."/>
            <person name="Bustamante F.O."/>
            <person name="Brasileiro-Vidal A.C."/>
            <person name="Benko-Iseppon A.M."/>
        </authorList>
    </citation>
    <scope>NUCLEOTIDE SEQUENCE [LARGE SCALE GENOMIC DNA]</scope>
    <source>
        <tissue evidence="3">Leaves</tissue>
    </source>
</reference>
<dbReference type="InterPro" id="IPR058594">
    <property type="entry name" value="PB1-like_dom_pln"/>
</dbReference>
<keyword evidence="4" id="KW-1185">Reference proteome</keyword>
<dbReference type="EMBL" id="JASCZI010121437">
    <property type="protein sequence ID" value="MED6161744.1"/>
    <property type="molecule type" value="Genomic_DNA"/>
</dbReference>
<organism evidence="3 4">
    <name type="scientific">Stylosanthes scabra</name>
    <dbReference type="NCBI Taxonomy" id="79078"/>
    <lineage>
        <taxon>Eukaryota</taxon>
        <taxon>Viridiplantae</taxon>
        <taxon>Streptophyta</taxon>
        <taxon>Embryophyta</taxon>
        <taxon>Tracheophyta</taxon>
        <taxon>Spermatophyta</taxon>
        <taxon>Magnoliopsida</taxon>
        <taxon>eudicotyledons</taxon>
        <taxon>Gunneridae</taxon>
        <taxon>Pentapetalae</taxon>
        <taxon>rosids</taxon>
        <taxon>fabids</taxon>
        <taxon>Fabales</taxon>
        <taxon>Fabaceae</taxon>
        <taxon>Papilionoideae</taxon>
        <taxon>50 kb inversion clade</taxon>
        <taxon>dalbergioids sensu lato</taxon>
        <taxon>Dalbergieae</taxon>
        <taxon>Pterocarpus clade</taxon>
        <taxon>Stylosanthes</taxon>
    </lineage>
</organism>
<comment type="caution">
    <text evidence="3">The sequence shown here is derived from an EMBL/GenBank/DDBJ whole genome shotgun (WGS) entry which is preliminary data.</text>
</comment>
<sequence length="277" mass="30271">MGQSDAAVTPNHVSVLRKAEVAKNGSKVAVTSPAWISGVRYLKVRGQNDAFCAKTFGARPKTRSRRQRVVATSVDEVNGGAVCGSRFPSRGELVRYPNGELVYANGSVERFDDVELDIDRLNVRDLVTLLEDVGYRSHKAMHWLDTEAPELETGLNELVGDQGVRDLSDWLRGNKETEFHIFIEHEVNKPVLVDDAKGASLAAPASHVHEPPPTATSRGFRAKQAIRRKVTRKSPPLSKPPSQSDAEGPSAETLSAASAPTPKKFRFMQTPGLPKQN</sequence>
<gene>
    <name evidence="3" type="ORF">PIB30_063643</name>
</gene>
<feature type="compositionally biased region" description="Low complexity" evidence="1">
    <location>
        <begin position="233"/>
        <end position="244"/>
    </location>
</feature>
<feature type="compositionally biased region" description="Basic residues" evidence="1">
    <location>
        <begin position="220"/>
        <end position="232"/>
    </location>
</feature>